<reference evidence="3" key="1">
    <citation type="journal article" date="2017" name="Med. Chem. Commun.">
        <title>Nonomuraea sp. ATCC 55076 harbours the largest actinomycete chromosome to date and the kistamicin biosynthetic gene cluster.</title>
        <authorList>
            <person name="Nazari B."/>
            <person name="Forneris C.C."/>
            <person name="Gibson M.I."/>
            <person name="Moon K."/>
            <person name="Schramma K.R."/>
            <person name="Seyedsayamdost M.R."/>
        </authorList>
    </citation>
    <scope>NUCLEOTIDE SEQUENCE [LARGE SCALE GENOMIC DNA]</scope>
    <source>
        <strain evidence="3">ATCC 55076</strain>
    </source>
</reference>
<dbReference type="SUPFAM" id="SSF52540">
    <property type="entry name" value="P-loop containing nucleoside triphosphate hydrolases"/>
    <property type="match status" value="1"/>
</dbReference>
<dbReference type="PANTHER" id="PTHR41287">
    <property type="match status" value="1"/>
</dbReference>
<name>A0A1V0ABN4_9ACTN</name>
<dbReference type="GO" id="GO:0004519">
    <property type="term" value="F:endonuclease activity"/>
    <property type="evidence" value="ECO:0007669"/>
    <property type="project" value="InterPro"/>
</dbReference>
<dbReference type="STRING" id="1909395.BKM31_44720"/>
<dbReference type="Proteomes" id="UP000190797">
    <property type="component" value="Chromosome"/>
</dbReference>
<dbReference type="KEGG" id="noa:BKM31_44720"/>
<dbReference type="AlphaFoldDB" id="A0A1V0ABN4"/>
<dbReference type="InterPro" id="IPR005021">
    <property type="entry name" value="Terminase_largesu-like"/>
</dbReference>
<dbReference type="Gene3D" id="3.40.50.300">
    <property type="entry name" value="P-loop containing nucleotide triphosphate hydrolases"/>
    <property type="match status" value="1"/>
</dbReference>
<gene>
    <name evidence="2" type="ORF">BKM31_44720</name>
</gene>
<dbReference type="InterPro" id="IPR027417">
    <property type="entry name" value="P-loop_NTPase"/>
</dbReference>
<organism evidence="2 3">
    <name type="scientific">[Actinomadura] parvosata subsp. kistnae</name>
    <dbReference type="NCBI Taxonomy" id="1909395"/>
    <lineage>
        <taxon>Bacteria</taxon>
        <taxon>Bacillati</taxon>
        <taxon>Actinomycetota</taxon>
        <taxon>Actinomycetes</taxon>
        <taxon>Streptosporangiales</taxon>
        <taxon>Streptosporangiaceae</taxon>
        <taxon>Nonomuraea</taxon>
    </lineage>
</organism>
<evidence type="ECO:0000259" key="1">
    <source>
        <dbReference type="Pfam" id="PF20441"/>
    </source>
</evidence>
<keyword evidence="3" id="KW-1185">Reference proteome</keyword>
<dbReference type="Pfam" id="PF20441">
    <property type="entry name" value="TerL_nuclease"/>
    <property type="match status" value="1"/>
</dbReference>
<evidence type="ECO:0000313" key="3">
    <source>
        <dbReference type="Proteomes" id="UP000190797"/>
    </source>
</evidence>
<dbReference type="EMBL" id="CP017717">
    <property type="protein sequence ID" value="AQZ67628.1"/>
    <property type="molecule type" value="Genomic_DNA"/>
</dbReference>
<dbReference type="InterPro" id="IPR046462">
    <property type="entry name" value="TerL_nuclease"/>
</dbReference>
<dbReference type="PANTHER" id="PTHR41287:SF1">
    <property type="entry name" value="PROTEIN YMFN"/>
    <property type="match status" value="1"/>
</dbReference>
<protein>
    <recommendedName>
        <fullName evidence="1">Terminase large subunit-like endonuclease domain-containing protein</fullName>
    </recommendedName>
</protein>
<sequence>MAVRWIQDNLIFPEGDTFGQPFKLRPDQKEFLYRWYEYCPACDQWHYDEGVRGAATGDGKTTFIAAIALLEFAGPPQIAPVSPIINIAAASYEQADELFAKAGQMVGGRDDEITEAPLCGFFAVYEKVIQFRDGRPGEIRRVAAVAGTNEGGIPHLFICDEVHEWGDVGSNKARVHTVISKSTKKRKTARGSGRVLNLSTAGFDVDHSLLGAMYKRGLRVLKNPALAPRLYFDWQEAPEDLDYEDPEQRAIAVRAASRAAGVLWNVADRVNDWGKPSMPRHEWLRYYANRWVDIAEDSWLKDYPGAWDRCAGDATIPGKAEVKVAVDMALRRDSVAVLVGWERPDGKVAVKAKIWNPDGTGKIDHQAVVDHIRYDLANTYTVVEVTYDPRFFEVPARMLEDEGFNMVEFPQSPERMAPACGHALEMIVGGEVVHDGDPDLGAHVKSAAMRPGERGFTLSKGKSKRKIDGCIAMVIALWRIAAPEPEEAPLVPLVAFR</sequence>
<evidence type="ECO:0000313" key="2">
    <source>
        <dbReference type="EMBL" id="AQZ67628.1"/>
    </source>
</evidence>
<feature type="domain" description="Terminase large subunit-like endonuclease" evidence="1">
    <location>
        <begin position="360"/>
        <end position="484"/>
    </location>
</feature>
<accession>A0A1V0ABN4</accession>
<proteinExistence type="predicted"/>